<dbReference type="InterPro" id="IPR028974">
    <property type="entry name" value="TSP_type-3_rpt"/>
</dbReference>
<dbReference type="EMBL" id="NOXX01000177">
    <property type="protein sequence ID" value="OYQ45644.1"/>
    <property type="molecule type" value="Genomic_DNA"/>
</dbReference>
<protein>
    <recommendedName>
        <fullName evidence="2">IgGFc-binding protein N-terminal domain-containing protein</fullName>
    </recommendedName>
</protein>
<evidence type="ECO:0000313" key="3">
    <source>
        <dbReference type="EMBL" id="OYQ45644.1"/>
    </source>
</evidence>
<gene>
    <name evidence="3" type="ORF">CHX27_05630</name>
</gene>
<dbReference type="RefSeq" id="WP_094485787.1">
    <property type="nucleotide sequence ID" value="NZ_NOXX01000177.1"/>
</dbReference>
<dbReference type="OrthoDB" id="9765926at2"/>
<evidence type="ECO:0000256" key="1">
    <source>
        <dbReference type="SAM" id="SignalP"/>
    </source>
</evidence>
<reference evidence="3 4" key="1">
    <citation type="submission" date="2017-07" db="EMBL/GenBank/DDBJ databases">
        <title>Flavobacterium cyanobacteriorum sp. nov., isolated from cyanobacterial aggregates in a eutrophic lake.</title>
        <authorList>
            <person name="Cai H."/>
        </authorList>
    </citation>
    <scope>NUCLEOTIDE SEQUENCE [LARGE SCALE GENOMIC DNA]</scope>
    <source>
        <strain evidence="3 4">TH167</strain>
    </source>
</reference>
<dbReference type="InterPro" id="IPR035234">
    <property type="entry name" value="IgGFc-bd_N"/>
</dbReference>
<dbReference type="GO" id="GO:0005509">
    <property type="term" value="F:calcium ion binding"/>
    <property type="evidence" value="ECO:0007669"/>
    <property type="project" value="InterPro"/>
</dbReference>
<accession>A0A255ZXN1</accession>
<dbReference type="NCBIfam" id="TIGR04131">
    <property type="entry name" value="Bac_Flav_CTERM"/>
    <property type="match status" value="1"/>
</dbReference>
<dbReference type="Pfam" id="PF17517">
    <property type="entry name" value="IgGFc_binding"/>
    <property type="match status" value="1"/>
</dbReference>
<dbReference type="Pfam" id="PF13585">
    <property type="entry name" value="CHU_C"/>
    <property type="match status" value="1"/>
</dbReference>
<feature type="signal peptide" evidence="1">
    <location>
        <begin position="1"/>
        <end position="18"/>
    </location>
</feature>
<dbReference type="InterPro" id="IPR026341">
    <property type="entry name" value="T9SS_type_B"/>
</dbReference>
<evidence type="ECO:0000259" key="2">
    <source>
        <dbReference type="Pfam" id="PF17517"/>
    </source>
</evidence>
<comment type="caution">
    <text evidence="3">The sequence shown here is derived from an EMBL/GenBank/DDBJ whole genome shotgun (WGS) entry which is preliminary data.</text>
</comment>
<feature type="domain" description="IgGFc-binding protein N-terminal" evidence="2">
    <location>
        <begin position="134"/>
        <end position="450"/>
    </location>
</feature>
<name>A0A255ZXN1_9FLAO</name>
<sequence>MKKILQFIALFLTFSASAQFSKTHYIPPVSNSPIQAGQGQYMYISCPSPTPVKFKINIIGGGVVEGTVTRDQPYVYLAGNGDNSQFLIPSESVGSVFSNKGFIVEADDQVYVTVRMTTTPQNFQAGSVVSKGLAALGKRFRVGAFVNETVPEFTQNHYSFATVMATENNTTVSFNDIDIGVQLVNNGSSIQPDVVLNRGESFCIATIGPLDANRNGIIGTLITSDKPIAVNCGSIAGTNGNASNLDLGFDQLVPAELTGSEYILIRGIGPDIVERPLIVADQDNTEVFLNNDQVTPVAVINAGDYYAPTGDVYSSNGNLYIRTSKDVFLFQSIGGSLPTVATPQANQNMCFVPPLKCETPKIIDNIPLINEIGSNGSFTGTVAVVTEVGSTLSFILNGTTYAVSDLPADIVVNGPVPVLGNTAFETYTFEGFNGNVSVYSTSQVYVSYYGTSGAATYGGFYSGFTFKPEIAFKSIDPSISANCIPNIEFSVNVLTAFDQYQWEFNGVDIPGATASMYIPQEVANGGLGPGFYAVRATISGCGTTLVSNEIPVSTCALDTDADGTINDVDLDLDNDGIANCTESYGDFTLNTAVNGPTNINVQNYSNSYTITNTPSFIATPQSYQGFANGNFITTVPVGVTNEMTVQFTATQPISLSISYPNSSVVNAQIDSFGDFRILSTAEKNITIINPVDLLLIDTNYDGIYESGITQFSGFDVRFRLNSAAPLALGTGNFEIKASDVTSLFFIHKNLSETDVNTAIFNIRATCLPRDTDSDGVFDYNDFDTDNDGIPDRLEAVGVAFQNIPFVDANTNGINDAIEPGLGTLDTDTDGVPDYLDLDSDNDGIYDLVEAGSSAIDANGNGRIDGNSFGINGLANNLETASESGQINFTPANTDTTTDFANYIDLDSDDDDCNDVIEAGFTDANNDGRLGSSSLNVDSNGLVTSSATGYTPLTNNDYAVPGIITVNQQPQDVTACQTFSAQFSVQTNAIAGYQWQESSDGITFTDLPENTVYQGTQTATLTINNIQPAINNFKYRVRLFQTANVCGDFSAPANLTVLPKPQIIENFTLKQCDTDLDTIALFNLEQANSGISTNSANETFVYYLSLLGAQNQIASQEIQNPQAFSNSVQSTVFVRVTDNTSGCVSFGTVNLSISATTIPAGIVFSLSKCDDFVDAENDDRDGITTFDLSSTENQIRNLFGGNPTITISFYRTEAEATIETDVNGVSLAITNLSSYRNIGFPSGQQIWVRIDSTTDNACFGLGAYINLIVEPLPTFNSPTIPRQCDRILMDNAVDFAFDTSTITSQILNGQSNITLTFIAEDGSLIGNALPNPFVTASQTITVNMVNNLTNDPNGPCTESGTITFIVDERPSPILPQSFVACDDEPDDVDGFSIFDTSTIQSTITQGSSTFSTRYFDAAGNLLFDVFPTSFNSNTQDITAEIFNANNPNCSETAVISFRVNPLPNIDEVDENTYYLCTNLDDNFTLDAGVFSGIFTDYSYTWFRDGIEIPGQIRPVLTVRESGDYSVRVSDRFTQCSRTRTFTVLDSGTATITDIVVEDLRDRNSVLIQVSGAGTYEYSLDNEFGPYQSDNFFEDVQPGLHTIYVNDINGCGQVSQELAVIGAMKFFTPNGDGYNDFWRIKGINALYFPQSYVYIFDRYGKFVFEITAGNEIGWDGTLNGTPLPADDYWYVLYVSDGRIDRGHFTLKR</sequence>
<organism evidence="3 4">
    <name type="scientific">Flavobacterium aurantiibacter</name>
    <dbReference type="NCBI Taxonomy" id="2023067"/>
    <lineage>
        <taxon>Bacteria</taxon>
        <taxon>Pseudomonadati</taxon>
        <taxon>Bacteroidota</taxon>
        <taxon>Flavobacteriia</taxon>
        <taxon>Flavobacteriales</taxon>
        <taxon>Flavobacteriaceae</taxon>
        <taxon>Flavobacterium</taxon>
    </lineage>
</organism>
<evidence type="ECO:0000313" key="4">
    <source>
        <dbReference type="Proteomes" id="UP000216035"/>
    </source>
</evidence>
<dbReference type="SUPFAM" id="SSF103647">
    <property type="entry name" value="TSP type-3 repeat"/>
    <property type="match status" value="1"/>
</dbReference>
<keyword evidence="4" id="KW-1185">Reference proteome</keyword>
<keyword evidence="1" id="KW-0732">Signal</keyword>
<proteinExistence type="predicted"/>
<dbReference type="Proteomes" id="UP000216035">
    <property type="component" value="Unassembled WGS sequence"/>
</dbReference>
<feature type="chain" id="PRO_5012874907" description="IgGFc-binding protein N-terminal domain-containing protein" evidence="1">
    <location>
        <begin position="19"/>
        <end position="1706"/>
    </location>
</feature>